<protein>
    <submittedName>
        <fullName evidence="2">Uncharacterized protein</fullName>
    </submittedName>
</protein>
<dbReference type="EMBL" id="AGNL01007366">
    <property type="protein sequence ID" value="EJK71346.1"/>
    <property type="molecule type" value="Genomic_DNA"/>
</dbReference>
<proteinExistence type="predicted"/>
<accession>K0TCY9</accession>
<feature type="compositionally biased region" description="Basic and acidic residues" evidence="1">
    <location>
        <begin position="111"/>
        <end position="120"/>
    </location>
</feature>
<evidence type="ECO:0000313" key="3">
    <source>
        <dbReference type="Proteomes" id="UP000266841"/>
    </source>
</evidence>
<dbReference type="Proteomes" id="UP000266841">
    <property type="component" value="Unassembled WGS sequence"/>
</dbReference>
<keyword evidence="3" id="KW-1185">Reference proteome</keyword>
<name>K0TCY9_THAOC</name>
<evidence type="ECO:0000256" key="1">
    <source>
        <dbReference type="SAM" id="MobiDB-lite"/>
    </source>
</evidence>
<evidence type="ECO:0000313" key="2">
    <source>
        <dbReference type="EMBL" id="EJK71346.1"/>
    </source>
</evidence>
<sequence length="163" mass="17416">RLVGQRPLELGALVDLHEADAHEGLSVVRLEGVESVERVVPVPPLAHLDEALGARRRRVPRPLTVAGVARPERLGALVAEEGRQLDQAPARVAVDDPAPAARGRRRVGPGEGRRVALEGGRRRRLGLPRPPVVAVCCRRTRLGGLDGRAWLGWLGAAADALPV</sequence>
<reference evidence="2 3" key="1">
    <citation type="journal article" date="2012" name="Genome Biol.">
        <title>Genome and low-iron response of an oceanic diatom adapted to chronic iron limitation.</title>
        <authorList>
            <person name="Lommer M."/>
            <person name="Specht M."/>
            <person name="Roy A.S."/>
            <person name="Kraemer L."/>
            <person name="Andreson R."/>
            <person name="Gutowska M.A."/>
            <person name="Wolf J."/>
            <person name="Bergner S.V."/>
            <person name="Schilhabel M.B."/>
            <person name="Klostermeier U.C."/>
            <person name="Beiko R.G."/>
            <person name="Rosenstiel P."/>
            <person name="Hippler M."/>
            <person name="Laroche J."/>
        </authorList>
    </citation>
    <scope>NUCLEOTIDE SEQUENCE [LARGE SCALE GENOMIC DNA]</scope>
    <source>
        <strain evidence="2 3">CCMP1005</strain>
    </source>
</reference>
<gene>
    <name evidence="2" type="ORF">THAOC_07229</name>
</gene>
<feature type="region of interest" description="Disordered" evidence="1">
    <location>
        <begin position="100"/>
        <end position="121"/>
    </location>
</feature>
<organism evidence="2 3">
    <name type="scientific">Thalassiosira oceanica</name>
    <name type="common">Marine diatom</name>
    <dbReference type="NCBI Taxonomy" id="159749"/>
    <lineage>
        <taxon>Eukaryota</taxon>
        <taxon>Sar</taxon>
        <taxon>Stramenopiles</taxon>
        <taxon>Ochrophyta</taxon>
        <taxon>Bacillariophyta</taxon>
        <taxon>Coscinodiscophyceae</taxon>
        <taxon>Thalassiosirophycidae</taxon>
        <taxon>Thalassiosirales</taxon>
        <taxon>Thalassiosiraceae</taxon>
        <taxon>Thalassiosira</taxon>
    </lineage>
</organism>
<dbReference type="AlphaFoldDB" id="K0TCY9"/>
<comment type="caution">
    <text evidence="2">The sequence shown here is derived from an EMBL/GenBank/DDBJ whole genome shotgun (WGS) entry which is preliminary data.</text>
</comment>
<feature type="non-terminal residue" evidence="2">
    <location>
        <position position="1"/>
    </location>
</feature>